<protein>
    <submittedName>
        <fullName evidence="2">Cas5d protein</fullName>
    </submittedName>
</protein>
<dbReference type="GO" id="GO:0004519">
    <property type="term" value="F:endonuclease activity"/>
    <property type="evidence" value="ECO:0007669"/>
    <property type="project" value="InterPro"/>
</dbReference>
<dbReference type="Pfam" id="PF09704">
    <property type="entry name" value="Cas_Cas5d"/>
    <property type="match status" value="1"/>
</dbReference>
<organism evidence="2 3">
    <name type="scientific">Symbiodinium necroappetens</name>
    <dbReference type="NCBI Taxonomy" id="1628268"/>
    <lineage>
        <taxon>Eukaryota</taxon>
        <taxon>Sar</taxon>
        <taxon>Alveolata</taxon>
        <taxon>Dinophyceae</taxon>
        <taxon>Suessiales</taxon>
        <taxon>Symbiodiniaceae</taxon>
        <taxon>Symbiodinium</taxon>
    </lineage>
</organism>
<dbReference type="GO" id="GO:0043571">
    <property type="term" value="P:maintenance of CRISPR repeat elements"/>
    <property type="evidence" value="ECO:0007669"/>
    <property type="project" value="InterPro"/>
</dbReference>
<keyword evidence="1" id="KW-0051">Antiviral defense</keyword>
<dbReference type="AlphaFoldDB" id="A0A813AMD5"/>
<proteinExistence type="predicted"/>
<gene>
    <name evidence="2" type="primary">cas5d</name>
    <name evidence="2" type="ORF">SNEC2469_LOCUS28124</name>
</gene>
<name>A0A813AMD5_9DINO</name>
<evidence type="ECO:0000256" key="1">
    <source>
        <dbReference type="ARBA" id="ARBA00023118"/>
    </source>
</evidence>
<comment type="caution">
    <text evidence="2">The sequence shown here is derived from an EMBL/GenBank/DDBJ whole genome shotgun (WGS) entry which is preliminary data.</text>
</comment>
<reference evidence="2" key="1">
    <citation type="submission" date="2021-02" db="EMBL/GenBank/DDBJ databases">
        <authorList>
            <person name="Dougan E. K."/>
            <person name="Rhodes N."/>
            <person name="Thang M."/>
            <person name="Chan C."/>
        </authorList>
    </citation>
    <scope>NUCLEOTIDE SEQUENCE</scope>
</reference>
<dbReference type="CDD" id="cd09752">
    <property type="entry name" value="Cas5_I-C"/>
    <property type="match status" value="1"/>
</dbReference>
<dbReference type="PIRSF" id="PIRSF029950">
    <property type="entry name" value="Cas_CT1134"/>
    <property type="match status" value="1"/>
</dbReference>
<dbReference type="Gene3D" id="3.30.70.2660">
    <property type="match status" value="1"/>
</dbReference>
<accession>A0A813AMD5</accession>
<evidence type="ECO:0000313" key="2">
    <source>
        <dbReference type="EMBL" id="CAE7870804.1"/>
    </source>
</evidence>
<dbReference type="InterPro" id="IPR021124">
    <property type="entry name" value="CRISPR-assoc_prot_Cas5"/>
</dbReference>
<dbReference type="InterPro" id="IPR010155">
    <property type="entry name" value="CRISPR-assoc_prot_Cas5d"/>
</dbReference>
<dbReference type="EMBL" id="CAJNJA010060431">
    <property type="protein sequence ID" value="CAE7870804.1"/>
    <property type="molecule type" value="Genomic_DNA"/>
</dbReference>
<sequence>MTYGVKLRVGGDFACFSRPELKVERVSYDVITPSAARGIIEAIHWKPAIRWIVRRIHVLKPIRFTSIRRNEVGQKASVPVIRRAMKAGTTAGLGLVADAHRQQRAASVLVDVDYVIEAEFAMTARAGPDDNPGKHLDSFNRRARKGQCFHRPCLGAREFDARFRLVEPDEPLPAAIPEDRSLGLMLYDIDHDGDRSSLFFRAEMRQGVIEVPHPDSPEVLR</sequence>
<dbReference type="NCBIfam" id="TIGR01876">
    <property type="entry name" value="cas_Cas5d"/>
    <property type="match status" value="1"/>
</dbReference>
<dbReference type="Proteomes" id="UP000601435">
    <property type="component" value="Unassembled WGS sequence"/>
</dbReference>
<dbReference type="OrthoDB" id="10393634at2759"/>
<dbReference type="GO" id="GO:0051607">
    <property type="term" value="P:defense response to virus"/>
    <property type="evidence" value="ECO:0007669"/>
    <property type="project" value="UniProtKB-KW"/>
</dbReference>
<keyword evidence="3" id="KW-1185">Reference proteome</keyword>
<evidence type="ECO:0000313" key="3">
    <source>
        <dbReference type="Proteomes" id="UP000601435"/>
    </source>
</evidence>
<dbReference type="InterPro" id="IPR013422">
    <property type="entry name" value="CRISPR-assoc_prot_Cas5_N"/>
</dbReference>
<dbReference type="NCBIfam" id="TIGR02593">
    <property type="entry name" value="CRISPR_cas5"/>
    <property type="match status" value="1"/>
</dbReference>